<gene>
    <name evidence="1" type="ORF">DKK70_07940</name>
</gene>
<sequence>MLKFKQQYRNNYEITYNEKDKPVRYYPYLRNYIFKCFSTKQEKSAYFLHIIEYKRYKLKIRTSRGKNLPNPYDDYSSNAYKLLKSWKHNSKRKKQYHNC</sequence>
<evidence type="ECO:0000313" key="1">
    <source>
        <dbReference type="EMBL" id="PXZ07760.1"/>
    </source>
</evidence>
<name>A0A2V4E3H3_9GAMM</name>
<dbReference type="Proteomes" id="UP000247932">
    <property type="component" value="Unassembled WGS sequence"/>
</dbReference>
<evidence type="ECO:0000313" key="2">
    <source>
        <dbReference type="Proteomes" id="UP000247932"/>
    </source>
</evidence>
<accession>A0A2V4E3H3</accession>
<dbReference type="OrthoDB" id="5875608at2"/>
<organism evidence="1 2">
    <name type="scientific">Gilliamella apicola</name>
    <dbReference type="NCBI Taxonomy" id="1196095"/>
    <lineage>
        <taxon>Bacteria</taxon>
        <taxon>Pseudomonadati</taxon>
        <taxon>Pseudomonadota</taxon>
        <taxon>Gammaproteobacteria</taxon>
        <taxon>Orbales</taxon>
        <taxon>Orbaceae</taxon>
        <taxon>Gilliamella</taxon>
    </lineage>
</organism>
<dbReference type="AlphaFoldDB" id="A0A2V4E3H3"/>
<proteinExistence type="predicted"/>
<reference evidence="1 2" key="1">
    <citation type="submission" date="2018-05" db="EMBL/GenBank/DDBJ databases">
        <title>Reference genomes for bee gut microbiota database.</title>
        <authorList>
            <person name="Ellegaard K.M."/>
        </authorList>
    </citation>
    <scope>NUCLEOTIDE SEQUENCE [LARGE SCALE GENOMIC DNA]</scope>
    <source>
        <strain evidence="1 2">ESL0182</strain>
    </source>
</reference>
<keyword evidence="2" id="KW-1185">Reference proteome</keyword>
<dbReference type="EMBL" id="QGLR01000009">
    <property type="protein sequence ID" value="PXZ07760.1"/>
    <property type="molecule type" value="Genomic_DNA"/>
</dbReference>
<comment type="caution">
    <text evidence="1">The sequence shown here is derived from an EMBL/GenBank/DDBJ whole genome shotgun (WGS) entry which is preliminary data.</text>
</comment>
<protein>
    <submittedName>
        <fullName evidence="1">Uncharacterized protein</fullName>
    </submittedName>
</protein>